<evidence type="ECO:0000313" key="1">
    <source>
        <dbReference type="EMBL" id="CAF4992056.1"/>
    </source>
</evidence>
<feature type="non-terminal residue" evidence="1">
    <location>
        <position position="1"/>
    </location>
</feature>
<reference evidence="1" key="1">
    <citation type="submission" date="2021-02" db="EMBL/GenBank/DDBJ databases">
        <authorList>
            <person name="Nowell W R."/>
        </authorList>
    </citation>
    <scope>NUCLEOTIDE SEQUENCE</scope>
</reference>
<organism evidence="1 2">
    <name type="scientific">Rotaria socialis</name>
    <dbReference type="NCBI Taxonomy" id="392032"/>
    <lineage>
        <taxon>Eukaryota</taxon>
        <taxon>Metazoa</taxon>
        <taxon>Spiralia</taxon>
        <taxon>Gnathifera</taxon>
        <taxon>Rotifera</taxon>
        <taxon>Eurotatoria</taxon>
        <taxon>Bdelloidea</taxon>
        <taxon>Philodinida</taxon>
        <taxon>Philodinidae</taxon>
        <taxon>Rotaria</taxon>
    </lineage>
</organism>
<comment type="caution">
    <text evidence="1">The sequence shown here is derived from an EMBL/GenBank/DDBJ whole genome shotgun (WGS) entry which is preliminary data.</text>
</comment>
<dbReference type="Proteomes" id="UP000663848">
    <property type="component" value="Unassembled WGS sequence"/>
</dbReference>
<protein>
    <submittedName>
        <fullName evidence="1">Uncharacterized protein</fullName>
    </submittedName>
</protein>
<proteinExistence type="predicted"/>
<name>A0A821ZYD2_9BILA</name>
<gene>
    <name evidence="1" type="ORF">QYT958_LOCUS37207</name>
</gene>
<dbReference type="EMBL" id="CAJOBR010030683">
    <property type="protein sequence ID" value="CAF4992056.1"/>
    <property type="molecule type" value="Genomic_DNA"/>
</dbReference>
<feature type="non-terminal residue" evidence="1">
    <location>
        <position position="203"/>
    </location>
</feature>
<accession>A0A821ZYD2</accession>
<sequence>LSEQIHDAEQYFSILSSSPPCPRSQVGFALILSLIEKLSMTNVYLCELILKLLDQIILQSNDENRHFLVDIGLTQVLFNTLSSAISISHDKIITCVQICFNSLIITMFTTTMNDDISFTSIINNIIGMMMMNNEIDCPKIYRRVLHQTLSNMLNSIIGLIEKPPVVDVSSYQSTIERSNLDETNLNLKTVEQSDRFRKFLQLS</sequence>
<dbReference type="AlphaFoldDB" id="A0A821ZYD2"/>
<evidence type="ECO:0000313" key="2">
    <source>
        <dbReference type="Proteomes" id="UP000663848"/>
    </source>
</evidence>